<proteinExistence type="predicted"/>
<feature type="region of interest" description="Disordered" evidence="1">
    <location>
        <begin position="444"/>
        <end position="505"/>
    </location>
</feature>
<dbReference type="PANTHER" id="PTHR30619:SF7">
    <property type="entry name" value="BETA-LACTAMASE DOMAIN PROTEIN"/>
    <property type="match status" value="1"/>
</dbReference>
<comment type="caution">
    <text evidence="3">The sequence shown here is derived from an EMBL/GenBank/DDBJ whole genome shotgun (WGS) entry which is preliminary data.</text>
</comment>
<dbReference type="InterPro" id="IPR001279">
    <property type="entry name" value="Metallo-B-lactamas"/>
</dbReference>
<dbReference type="PANTHER" id="PTHR30619">
    <property type="entry name" value="DNA INTERNALIZATION/COMPETENCE PROTEIN COMEC/REC2"/>
    <property type="match status" value="1"/>
</dbReference>
<feature type="compositionally biased region" description="Low complexity" evidence="1">
    <location>
        <begin position="470"/>
        <end position="496"/>
    </location>
</feature>
<dbReference type="SMART" id="SM00849">
    <property type="entry name" value="Lactamase_B"/>
    <property type="match status" value="1"/>
</dbReference>
<evidence type="ECO:0000313" key="3">
    <source>
        <dbReference type="EMBL" id="MCR9035894.1"/>
    </source>
</evidence>
<protein>
    <submittedName>
        <fullName evidence="3">MBL fold metallo-hydrolase</fullName>
    </submittedName>
</protein>
<dbReference type="InterPro" id="IPR035681">
    <property type="entry name" value="ComA-like_MBL"/>
</dbReference>
<name>A0ABT1Z6R0_9ACTN</name>
<evidence type="ECO:0000259" key="2">
    <source>
        <dbReference type="SMART" id="SM00849"/>
    </source>
</evidence>
<feature type="domain" description="Metallo-beta-lactamase" evidence="2">
    <location>
        <begin position="218"/>
        <end position="410"/>
    </location>
</feature>
<dbReference type="RefSeq" id="WP_258498567.1">
    <property type="nucleotide sequence ID" value="NZ_JANSKA010000001.1"/>
</dbReference>
<gene>
    <name evidence="3" type="ORF">NVS32_02880</name>
</gene>
<evidence type="ECO:0000313" key="4">
    <source>
        <dbReference type="Proteomes" id="UP001204320"/>
    </source>
</evidence>
<dbReference type="EMBL" id="JANSKA010000001">
    <property type="protein sequence ID" value="MCR9035894.1"/>
    <property type="molecule type" value="Genomic_DNA"/>
</dbReference>
<accession>A0ABT1Z6R0</accession>
<dbReference type="InterPro" id="IPR052159">
    <property type="entry name" value="Competence_DNA_uptake"/>
</dbReference>
<dbReference type="CDD" id="cd07731">
    <property type="entry name" value="ComA-like_MBL-fold"/>
    <property type="match status" value="1"/>
</dbReference>
<dbReference type="Pfam" id="PF00753">
    <property type="entry name" value="Lactamase_B"/>
    <property type="match status" value="1"/>
</dbReference>
<dbReference type="SUPFAM" id="SSF56281">
    <property type="entry name" value="Metallo-hydrolase/oxidoreductase"/>
    <property type="match status" value="1"/>
</dbReference>
<dbReference type="Gene3D" id="3.60.15.10">
    <property type="entry name" value="Ribonuclease Z/Hydroxyacylglutathione hydrolase-like"/>
    <property type="match status" value="1"/>
</dbReference>
<evidence type="ECO:0000256" key="1">
    <source>
        <dbReference type="SAM" id="MobiDB-lite"/>
    </source>
</evidence>
<reference evidence="3 4" key="1">
    <citation type="submission" date="2022-08" db="EMBL/GenBank/DDBJ databases">
        <title>Tractidigestivibacter montrealensis type strain KD21.</title>
        <authorList>
            <person name="Diop K."/>
            <person name="Richard C."/>
            <person name="Routy B."/>
        </authorList>
    </citation>
    <scope>NUCLEOTIDE SEQUENCE [LARGE SCALE GENOMIC DNA]</scope>
    <source>
        <strain evidence="3 4">KD21</strain>
    </source>
</reference>
<dbReference type="Proteomes" id="UP001204320">
    <property type="component" value="Unassembled WGS sequence"/>
</dbReference>
<dbReference type="InterPro" id="IPR036866">
    <property type="entry name" value="RibonucZ/Hydroxyglut_hydro"/>
</dbReference>
<organism evidence="3 4">
    <name type="scientific">Tractidigestivibacter montrealensis</name>
    <dbReference type="NCBI Taxonomy" id="2972466"/>
    <lineage>
        <taxon>Bacteria</taxon>
        <taxon>Bacillati</taxon>
        <taxon>Actinomycetota</taxon>
        <taxon>Coriobacteriia</taxon>
        <taxon>Coriobacteriales</taxon>
        <taxon>Atopobiaceae</taxon>
        <taxon>Tractidigestivibacter</taxon>
    </lineage>
</organism>
<keyword evidence="4" id="KW-1185">Reference proteome</keyword>
<sequence length="544" mass="55699">MKMRRKPRAERATGAKGKHRLKRGLLVALAIFVFFCVVGAIAGGGTSQDTSPTVQPTQVSQEAPSTGTLALTASSDQSFDATGAKAWATVTNEDGEAQTIELSFSGDVTKDIDAGTYTVAPASRYLLAADGTLIESDSSATVNLDNGASANADVSYTASNLSAMSDADIDAAIESAASFMSQHMDASEVDSLKAGALAKKPAPQPAGPLKAHFIDVGQGDSEFIELPDGKTLLIDGGPTDAGEKVLSYIKDLGYSRIDYVVATHPHEDHIGGLTTVISSLDVGELWAPDASTNTETFENFLDAIESRGIETHGASAGKSIGDSDLYSIQILGPQGGASYDDLNDASAIVLLTYGQNRFLFTGDASSSLISQACNTHVDVLKVGHHGSRTSTNAALATSLSPTYAVISYGIGNSYGHPTQEALDALSGTTVYGTGVNGTVTIESDGTSLSASAEKDGTVVAGDTDSGSEPSDSTGAAATGAAAAGATGSQTAAGDGSDPTVYTTKTGGKYHREGCQYLRKSKIPISLSEAKAQGLEPCSKCHPPT</sequence>